<evidence type="ECO:0000256" key="1">
    <source>
        <dbReference type="ARBA" id="ARBA00004196"/>
    </source>
</evidence>
<name>A0A0A3IQ19_9BACI</name>
<feature type="domain" description="Solute-binding protein family 3/N-terminal" evidence="8">
    <location>
        <begin position="45"/>
        <end position="264"/>
    </location>
</feature>
<dbReference type="InterPro" id="IPR018313">
    <property type="entry name" value="SBP_3_CS"/>
</dbReference>
<dbReference type="PROSITE" id="PS51257">
    <property type="entry name" value="PROKAR_LIPOPROTEIN"/>
    <property type="match status" value="1"/>
</dbReference>
<dbReference type="RefSeq" id="WP_036152111.1">
    <property type="nucleotide sequence ID" value="NZ_AVCX01000011.1"/>
</dbReference>
<dbReference type="GO" id="GO:0030313">
    <property type="term" value="C:cell envelope"/>
    <property type="evidence" value="ECO:0007669"/>
    <property type="project" value="UniProtKB-SubCell"/>
</dbReference>
<comment type="similarity">
    <text evidence="2 6">Belongs to the bacterial solute-binding protein 3 family.</text>
</comment>
<protein>
    <submittedName>
        <fullName evidence="9">ABC transporter substrate-binding protein</fullName>
    </submittedName>
</protein>
<dbReference type="SUPFAM" id="SSF53850">
    <property type="entry name" value="Periplasmic binding protein-like II"/>
    <property type="match status" value="1"/>
</dbReference>
<dbReference type="PROSITE" id="PS01039">
    <property type="entry name" value="SBP_BACTERIAL_3"/>
    <property type="match status" value="1"/>
</dbReference>
<proteinExistence type="inferred from homology"/>
<gene>
    <name evidence="9" type="ORF">CD32_05480</name>
</gene>
<dbReference type="CDD" id="cd13713">
    <property type="entry name" value="PBP2_Cystine_like_1"/>
    <property type="match status" value="1"/>
</dbReference>
<evidence type="ECO:0000259" key="8">
    <source>
        <dbReference type="SMART" id="SM00062"/>
    </source>
</evidence>
<keyword evidence="4" id="KW-0564">Palmitate</keyword>
<comment type="subcellular location">
    <subcellularLocation>
        <location evidence="1">Cell envelope</location>
    </subcellularLocation>
</comment>
<feature type="chain" id="PRO_5038881593" evidence="7">
    <location>
        <begin position="24"/>
        <end position="268"/>
    </location>
</feature>
<sequence>MKKLSIFLVAAMLLLLSACGTQKSDQGEKETKSGGSENELVKEGSLTFAMTGQYPPLNFKQDGKLTGFDVEIGTEIAKRMGLEANPVTNPWETIIQGLKANKYDAIIGSMTATPERDKQIDFTEPYYLSGAQIFVAENNKDTQSKEDLKGKTIGVIQASTWKDMAETLTSPDKVKGYPVDVNALQDLALGRLDAVITDKIVGVSAKNEKGLKIEPIGDLLNEDRVSIGVTEGNKDLANKINEALQSMIDDGTYEEISMKWFNTNIMEK</sequence>
<evidence type="ECO:0000256" key="3">
    <source>
        <dbReference type="ARBA" id="ARBA00022729"/>
    </source>
</evidence>
<dbReference type="Gene3D" id="3.40.190.10">
    <property type="entry name" value="Periplasmic binding protein-like II"/>
    <property type="match status" value="2"/>
</dbReference>
<dbReference type="Pfam" id="PF00497">
    <property type="entry name" value="SBP_bac_3"/>
    <property type="match status" value="1"/>
</dbReference>
<dbReference type="SMART" id="SM00062">
    <property type="entry name" value="PBPb"/>
    <property type="match status" value="1"/>
</dbReference>
<dbReference type="eggNOG" id="COG0834">
    <property type="taxonomic scope" value="Bacteria"/>
</dbReference>
<dbReference type="STRING" id="1220589.CD32_05480"/>
<evidence type="ECO:0000256" key="5">
    <source>
        <dbReference type="ARBA" id="ARBA00023288"/>
    </source>
</evidence>
<keyword evidence="10" id="KW-1185">Reference proteome</keyword>
<comment type="caution">
    <text evidence="9">The sequence shown here is derived from an EMBL/GenBank/DDBJ whole genome shotgun (WGS) entry which is preliminary data.</text>
</comment>
<dbReference type="OrthoDB" id="9774451at2"/>
<organism evidence="9 10">
    <name type="scientific">Lysinibacillus odysseyi 34hs-1 = NBRC 100172</name>
    <dbReference type="NCBI Taxonomy" id="1220589"/>
    <lineage>
        <taxon>Bacteria</taxon>
        <taxon>Bacillati</taxon>
        <taxon>Bacillota</taxon>
        <taxon>Bacilli</taxon>
        <taxon>Bacillales</taxon>
        <taxon>Bacillaceae</taxon>
        <taxon>Lysinibacillus</taxon>
    </lineage>
</organism>
<feature type="signal peptide" evidence="7">
    <location>
        <begin position="1"/>
        <end position="23"/>
    </location>
</feature>
<dbReference type="AlphaFoldDB" id="A0A0A3IQ19"/>
<evidence type="ECO:0000256" key="4">
    <source>
        <dbReference type="ARBA" id="ARBA00023139"/>
    </source>
</evidence>
<dbReference type="PANTHER" id="PTHR35936:SF34">
    <property type="entry name" value="ABC TRANSPORTER EXTRACELLULAR-BINDING PROTEIN YCKB-RELATED"/>
    <property type="match status" value="1"/>
</dbReference>
<accession>A0A0A3IQ19</accession>
<evidence type="ECO:0000256" key="7">
    <source>
        <dbReference type="SAM" id="SignalP"/>
    </source>
</evidence>
<keyword evidence="5" id="KW-0449">Lipoprotein</keyword>
<evidence type="ECO:0000256" key="2">
    <source>
        <dbReference type="ARBA" id="ARBA00010333"/>
    </source>
</evidence>
<evidence type="ECO:0000313" key="9">
    <source>
        <dbReference type="EMBL" id="KGR86786.1"/>
    </source>
</evidence>
<reference evidence="9 10" key="1">
    <citation type="submission" date="2014-02" db="EMBL/GenBank/DDBJ databases">
        <title>Draft genome sequence of Lysinibacillus odysseyi NBRC 100172.</title>
        <authorList>
            <person name="Zhang F."/>
            <person name="Wang G."/>
            <person name="Zhang L."/>
        </authorList>
    </citation>
    <scope>NUCLEOTIDE SEQUENCE [LARGE SCALE GENOMIC DNA]</scope>
    <source>
        <strain evidence="9 10">NBRC 100172</strain>
    </source>
</reference>
<evidence type="ECO:0000313" key="10">
    <source>
        <dbReference type="Proteomes" id="UP000030437"/>
    </source>
</evidence>
<dbReference type="InterPro" id="IPR001638">
    <property type="entry name" value="Solute-binding_3/MltF_N"/>
</dbReference>
<dbReference type="PANTHER" id="PTHR35936">
    <property type="entry name" value="MEMBRANE-BOUND LYTIC MUREIN TRANSGLYCOSYLASE F"/>
    <property type="match status" value="1"/>
</dbReference>
<dbReference type="Proteomes" id="UP000030437">
    <property type="component" value="Unassembled WGS sequence"/>
</dbReference>
<keyword evidence="3 7" id="KW-0732">Signal</keyword>
<dbReference type="EMBL" id="JPVP01000050">
    <property type="protein sequence ID" value="KGR86786.1"/>
    <property type="molecule type" value="Genomic_DNA"/>
</dbReference>
<evidence type="ECO:0000256" key="6">
    <source>
        <dbReference type="RuleBase" id="RU003744"/>
    </source>
</evidence>